<proteinExistence type="predicted"/>
<dbReference type="PROSITE" id="PS50932">
    <property type="entry name" value="HTH_LACI_2"/>
    <property type="match status" value="1"/>
</dbReference>
<sequence>MGPEGASRALVMSDVAARAGVSHQTVSRVINGHRNVAPGTRERVEQAIRELGYRPNTAARALVTGSTRTLGFVTVNINQYGPGQTLVGLERAARAAGYSLSVTVLDEATADAMRDAVDRFVAQSVDAVLALATYDDAAEALHAVDTPLPLVTVQSGGALEEPAVGVDQVAGARLATRHLLDLGHRTVHHVTGPADSQESRDRVEGWRAELVAAGAAVPVCVHGDWTPSSGHRAGRLLATRRREGEEVTAVFVANDQMAMGLLAAFHEEGLEAPRDVSVVGFDDLPEAPYLTPPLTTVRQDFAELGHRAVQLVLARLAGRELRLQPVPPVLLVRSSSGPVPVVSMPAGV</sequence>
<keyword evidence="6" id="KW-1185">Reference proteome</keyword>
<dbReference type="GO" id="GO:0000976">
    <property type="term" value="F:transcription cis-regulatory region binding"/>
    <property type="evidence" value="ECO:0007669"/>
    <property type="project" value="TreeGrafter"/>
</dbReference>
<dbReference type="CDD" id="cd01392">
    <property type="entry name" value="HTH_LacI"/>
    <property type="match status" value="1"/>
</dbReference>
<dbReference type="OrthoDB" id="9785139at2"/>
<dbReference type="SUPFAM" id="SSF53822">
    <property type="entry name" value="Periplasmic binding protein-like I"/>
    <property type="match status" value="1"/>
</dbReference>
<name>D2S418_GEOOG</name>
<protein>
    <submittedName>
        <fullName evidence="5">Transcriptional regulator, LacI family</fullName>
    </submittedName>
</protein>
<dbReference type="HOGENOM" id="CLU_037628_6_1_11"/>
<evidence type="ECO:0000256" key="1">
    <source>
        <dbReference type="ARBA" id="ARBA00023015"/>
    </source>
</evidence>
<dbReference type="InterPro" id="IPR028082">
    <property type="entry name" value="Peripla_BP_I"/>
</dbReference>
<dbReference type="InterPro" id="IPR010982">
    <property type="entry name" value="Lambda_DNA-bd_dom_sf"/>
</dbReference>
<dbReference type="PANTHER" id="PTHR30146:SF109">
    <property type="entry name" value="HTH-TYPE TRANSCRIPTIONAL REGULATOR GALS"/>
    <property type="match status" value="1"/>
</dbReference>
<dbReference type="EMBL" id="CP001867">
    <property type="protein sequence ID" value="ADB73046.1"/>
    <property type="molecule type" value="Genomic_DNA"/>
</dbReference>
<gene>
    <name evidence="5" type="ordered locus">Gobs_0241</name>
</gene>
<dbReference type="Proteomes" id="UP000001382">
    <property type="component" value="Chromosome"/>
</dbReference>
<dbReference type="InterPro" id="IPR046335">
    <property type="entry name" value="LacI/GalR-like_sensor"/>
</dbReference>
<evidence type="ECO:0000259" key="4">
    <source>
        <dbReference type="PROSITE" id="PS50932"/>
    </source>
</evidence>
<evidence type="ECO:0000256" key="2">
    <source>
        <dbReference type="ARBA" id="ARBA00023125"/>
    </source>
</evidence>
<keyword evidence="1" id="KW-0805">Transcription regulation</keyword>
<dbReference type="Pfam" id="PF00356">
    <property type="entry name" value="LacI"/>
    <property type="match status" value="1"/>
</dbReference>
<dbReference type="KEGG" id="gob:Gobs_0241"/>
<accession>D2S418</accession>
<keyword evidence="3" id="KW-0804">Transcription</keyword>
<evidence type="ECO:0000313" key="5">
    <source>
        <dbReference type="EMBL" id="ADB73046.1"/>
    </source>
</evidence>
<evidence type="ECO:0000256" key="3">
    <source>
        <dbReference type="ARBA" id="ARBA00023163"/>
    </source>
</evidence>
<keyword evidence="2" id="KW-0238">DNA-binding</keyword>
<dbReference type="AlphaFoldDB" id="D2S418"/>
<feature type="domain" description="HTH lacI-type" evidence="4">
    <location>
        <begin position="12"/>
        <end position="64"/>
    </location>
</feature>
<dbReference type="PANTHER" id="PTHR30146">
    <property type="entry name" value="LACI-RELATED TRANSCRIPTIONAL REPRESSOR"/>
    <property type="match status" value="1"/>
</dbReference>
<dbReference type="PROSITE" id="PS00356">
    <property type="entry name" value="HTH_LACI_1"/>
    <property type="match status" value="1"/>
</dbReference>
<dbReference type="InterPro" id="IPR000843">
    <property type="entry name" value="HTH_LacI"/>
</dbReference>
<dbReference type="eggNOG" id="COG1609">
    <property type="taxonomic scope" value="Bacteria"/>
</dbReference>
<dbReference type="Gene3D" id="1.10.260.40">
    <property type="entry name" value="lambda repressor-like DNA-binding domains"/>
    <property type="match status" value="1"/>
</dbReference>
<reference evidence="5 6" key="1">
    <citation type="journal article" date="2010" name="Stand. Genomic Sci.">
        <title>Complete genome sequence of Geodermatophilus obscurus type strain (G-20).</title>
        <authorList>
            <person name="Ivanova N."/>
            <person name="Sikorski J."/>
            <person name="Jando M."/>
            <person name="Munk C."/>
            <person name="Lapidus A."/>
            <person name="Glavina Del Rio T."/>
            <person name="Copeland A."/>
            <person name="Tice H."/>
            <person name="Cheng J.-F."/>
            <person name="Lucas S."/>
            <person name="Chen F."/>
            <person name="Nolan M."/>
            <person name="Bruce D."/>
            <person name="Goodwin L."/>
            <person name="Pitluck S."/>
            <person name="Mavromatis K."/>
            <person name="Mikhailova N."/>
            <person name="Pati A."/>
            <person name="Chen A."/>
            <person name="Palaniappan K."/>
            <person name="Land M."/>
            <person name="Hauser L."/>
            <person name="Chang Y.-J."/>
            <person name="Jeffries C.D."/>
            <person name="Meincke L."/>
            <person name="Brettin T."/>
            <person name="Detter J.C."/>
            <person name="Detter J.C."/>
            <person name="Rohde M."/>
            <person name="Goeker M."/>
            <person name="Bristow J."/>
            <person name="Eisen J.A."/>
            <person name="Markowitz V."/>
            <person name="Hugenholtz P."/>
            <person name="Kyrpides N.C."/>
            <person name="Klenk H.-P."/>
        </authorList>
    </citation>
    <scope>NUCLEOTIDE SEQUENCE [LARGE SCALE GENOMIC DNA]</scope>
    <source>
        <strain evidence="6">ATCC 25078 / DSM 43160 / JCM 3152 / KCC A-0152 / KCTC 9177 / NBRC 13315 / NRRL B-3577 / G-20</strain>
    </source>
</reference>
<evidence type="ECO:0000313" key="6">
    <source>
        <dbReference type="Proteomes" id="UP000001382"/>
    </source>
</evidence>
<organism evidence="5 6">
    <name type="scientific">Geodermatophilus obscurus (strain ATCC 25078 / DSM 43160 / JCM 3152 / CCUG 61914 / KCC A-0152 / KCTC 9177 / NBRC 13315 / NRRL B-3577 / G-20)</name>
    <dbReference type="NCBI Taxonomy" id="526225"/>
    <lineage>
        <taxon>Bacteria</taxon>
        <taxon>Bacillati</taxon>
        <taxon>Actinomycetota</taxon>
        <taxon>Actinomycetes</taxon>
        <taxon>Geodermatophilales</taxon>
        <taxon>Geodermatophilaceae</taxon>
        <taxon>Geodermatophilus</taxon>
    </lineage>
</organism>
<dbReference type="SUPFAM" id="SSF47413">
    <property type="entry name" value="lambda repressor-like DNA-binding domains"/>
    <property type="match status" value="1"/>
</dbReference>
<dbReference type="Gene3D" id="3.40.50.2300">
    <property type="match status" value="2"/>
</dbReference>
<dbReference type="Pfam" id="PF13377">
    <property type="entry name" value="Peripla_BP_3"/>
    <property type="match status" value="1"/>
</dbReference>
<dbReference type="STRING" id="526225.Gobs_0241"/>
<dbReference type="GO" id="GO:0003700">
    <property type="term" value="F:DNA-binding transcription factor activity"/>
    <property type="evidence" value="ECO:0007669"/>
    <property type="project" value="TreeGrafter"/>
</dbReference>
<dbReference type="CDD" id="cd01574">
    <property type="entry name" value="PBP1_LacI"/>
    <property type="match status" value="1"/>
</dbReference>
<reference evidence="6" key="2">
    <citation type="submission" date="2010-01" db="EMBL/GenBank/DDBJ databases">
        <title>The complete genome of Geodermatophilus obscurus DSM 43160.</title>
        <authorList>
            <consortium name="US DOE Joint Genome Institute (JGI-PGF)"/>
            <person name="Lucas S."/>
            <person name="Copeland A."/>
            <person name="Lapidus A."/>
            <person name="Glavina del Rio T."/>
            <person name="Dalin E."/>
            <person name="Tice H."/>
            <person name="Bruce D."/>
            <person name="Goodwin L."/>
            <person name="Pitluck S."/>
            <person name="Kyrpides N."/>
            <person name="Mavromatis K."/>
            <person name="Ivanova N."/>
            <person name="Munk A.C."/>
            <person name="Brettin T."/>
            <person name="Detter J.C."/>
            <person name="Han C."/>
            <person name="Larimer F."/>
            <person name="Land M."/>
            <person name="Hauser L."/>
            <person name="Markowitz V."/>
            <person name="Cheng J.-F."/>
            <person name="Hugenholtz P."/>
            <person name="Woyke T."/>
            <person name="Wu D."/>
            <person name="Jando M."/>
            <person name="Schneider S."/>
            <person name="Klenk H.-P."/>
            <person name="Eisen J.A."/>
        </authorList>
    </citation>
    <scope>NUCLEOTIDE SEQUENCE [LARGE SCALE GENOMIC DNA]</scope>
    <source>
        <strain evidence="6">ATCC 25078 / DSM 43160 / JCM 3152 / KCC A-0152 / KCTC 9177 / NBRC 13315 / NRRL B-3577 / G-20</strain>
    </source>
</reference>
<dbReference type="SMART" id="SM00354">
    <property type="entry name" value="HTH_LACI"/>
    <property type="match status" value="1"/>
</dbReference>